<sequence length="168" mass="18761">MPRAFGSHGGKYKGKSIQEIMAGNKSYFTNQLLKDNKINRKFLKNQPDLVAALRSLLDEYNNQRAGFREVLNTSGIFDIVVPKEQTPRNENVRKVKASDLSSIGNLERRAPKAVFEDAAFDQGMPYGDSIELSLTSTDIHFGQEFSEDEFRCSGRGDVGAKGRIRGEV</sequence>
<dbReference type="EMBL" id="MU005624">
    <property type="protein sequence ID" value="KAF2677228.1"/>
    <property type="molecule type" value="Genomic_DNA"/>
</dbReference>
<accession>A0A6G1IGL3</accession>
<name>A0A6G1IGL3_9PLEO</name>
<evidence type="ECO:0000313" key="1">
    <source>
        <dbReference type="EMBL" id="KAF2677228.1"/>
    </source>
</evidence>
<protein>
    <submittedName>
        <fullName evidence="1">Uncharacterized protein</fullName>
    </submittedName>
</protein>
<evidence type="ECO:0000313" key="2">
    <source>
        <dbReference type="Proteomes" id="UP000799291"/>
    </source>
</evidence>
<reference evidence="1" key="1">
    <citation type="journal article" date="2020" name="Stud. Mycol.">
        <title>101 Dothideomycetes genomes: a test case for predicting lifestyles and emergence of pathogens.</title>
        <authorList>
            <person name="Haridas S."/>
            <person name="Albert R."/>
            <person name="Binder M."/>
            <person name="Bloem J."/>
            <person name="Labutti K."/>
            <person name="Salamov A."/>
            <person name="Andreopoulos B."/>
            <person name="Baker S."/>
            <person name="Barry K."/>
            <person name="Bills G."/>
            <person name="Bluhm B."/>
            <person name="Cannon C."/>
            <person name="Castanera R."/>
            <person name="Culley D."/>
            <person name="Daum C."/>
            <person name="Ezra D."/>
            <person name="Gonzalez J."/>
            <person name="Henrissat B."/>
            <person name="Kuo A."/>
            <person name="Liang C."/>
            <person name="Lipzen A."/>
            <person name="Lutzoni F."/>
            <person name="Magnuson J."/>
            <person name="Mondo S."/>
            <person name="Nolan M."/>
            <person name="Ohm R."/>
            <person name="Pangilinan J."/>
            <person name="Park H.-J."/>
            <person name="Ramirez L."/>
            <person name="Alfaro M."/>
            <person name="Sun H."/>
            <person name="Tritt A."/>
            <person name="Yoshinaga Y."/>
            <person name="Zwiers L.-H."/>
            <person name="Turgeon B."/>
            <person name="Goodwin S."/>
            <person name="Spatafora J."/>
            <person name="Crous P."/>
            <person name="Grigoriev I."/>
        </authorList>
    </citation>
    <scope>NUCLEOTIDE SEQUENCE</scope>
    <source>
        <strain evidence="1">CBS 122367</strain>
    </source>
</reference>
<dbReference type="Proteomes" id="UP000799291">
    <property type="component" value="Unassembled WGS sequence"/>
</dbReference>
<gene>
    <name evidence="1" type="ORF">K458DRAFT_491964</name>
</gene>
<dbReference type="AlphaFoldDB" id="A0A6G1IGL3"/>
<keyword evidence="2" id="KW-1185">Reference proteome</keyword>
<organism evidence="1 2">
    <name type="scientific">Lentithecium fluviatile CBS 122367</name>
    <dbReference type="NCBI Taxonomy" id="1168545"/>
    <lineage>
        <taxon>Eukaryota</taxon>
        <taxon>Fungi</taxon>
        <taxon>Dikarya</taxon>
        <taxon>Ascomycota</taxon>
        <taxon>Pezizomycotina</taxon>
        <taxon>Dothideomycetes</taxon>
        <taxon>Pleosporomycetidae</taxon>
        <taxon>Pleosporales</taxon>
        <taxon>Massarineae</taxon>
        <taxon>Lentitheciaceae</taxon>
        <taxon>Lentithecium</taxon>
    </lineage>
</organism>
<proteinExistence type="predicted"/>